<name>A0ABP1HNI6_9EUKA</name>
<accession>A0ABP1HNI6</accession>
<organism evidence="1 2">
    <name type="scientific">Hexamita inflata</name>
    <dbReference type="NCBI Taxonomy" id="28002"/>
    <lineage>
        <taxon>Eukaryota</taxon>
        <taxon>Metamonada</taxon>
        <taxon>Diplomonadida</taxon>
        <taxon>Hexamitidae</taxon>
        <taxon>Hexamitinae</taxon>
        <taxon>Hexamita</taxon>
    </lineage>
</organism>
<sequence length="106" mass="12012">MQLGQIGCGRQNPPIQSAELASSRIGMAKGKPSTSLLCGNRMTTQHEIRCSRNAGIRTVRHDYMVNRILTKIDHHRHPRPVDKAEVIGFFPQHLKIWESTKKRAKS</sequence>
<keyword evidence="2" id="KW-1185">Reference proteome</keyword>
<protein>
    <submittedName>
        <fullName evidence="1">Hypothetical_protein</fullName>
    </submittedName>
</protein>
<comment type="caution">
    <text evidence="1">The sequence shown here is derived from an EMBL/GenBank/DDBJ whole genome shotgun (WGS) entry which is preliminary data.</text>
</comment>
<evidence type="ECO:0000313" key="1">
    <source>
        <dbReference type="EMBL" id="CAL5997159.1"/>
    </source>
</evidence>
<gene>
    <name evidence="1" type="ORF">HINF_LOCUS15108</name>
</gene>
<dbReference type="Proteomes" id="UP001642409">
    <property type="component" value="Unassembled WGS sequence"/>
</dbReference>
<reference evidence="1 2" key="1">
    <citation type="submission" date="2024-07" db="EMBL/GenBank/DDBJ databases">
        <authorList>
            <person name="Akdeniz Z."/>
        </authorList>
    </citation>
    <scope>NUCLEOTIDE SEQUENCE [LARGE SCALE GENOMIC DNA]</scope>
</reference>
<dbReference type="EMBL" id="CAXDID020000036">
    <property type="protein sequence ID" value="CAL5997159.1"/>
    <property type="molecule type" value="Genomic_DNA"/>
</dbReference>
<proteinExistence type="predicted"/>
<evidence type="ECO:0000313" key="2">
    <source>
        <dbReference type="Proteomes" id="UP001642409"/>
    </source>
</evidence>